<evidence type="ECO:0000313" key="2">
    <source>
        <dbReference type="EMBL" id="CAG5124764.1"/>
    </source>
</evidence>
<gene>
    <name evidence="2" type="ORF">CUNI_LOCUS10322</name>
</gene>
<feature type="region of interest" description="Disordered" evidence="1">
    <location>
        <begin position="18"/>
        <end position="45"/>
    </location>
</feature>
<dbReference type="EMBL" id="CAJHNH020001868">
    <property type="protein sequence ID" value="CAG5124764.1"/>
    <property type="molecule type" value="Genomic_DNA"/>
</dbReference>
<dbReference type="AlphaFoldDB" id="A0A8S3Z5Q3"/>
<organism evidence="2 3">
    <name type="scientific">Candidula unifasciata</name>
    <dbReference type="NCBI Taxonomy" id="100452"/>
    <lineage>
        <taxon>Eukaryota</taxon>
        <taxon>Metazoa</taxon>
        <taxon>Spiralia</taxon>
        <taxon>Lophotrochozoa</taxon>
        <taxon>Mollusca</taxon>
        <taxon>Gastropoda</taxon>
        <taxon>Heterobranchia</taxon>
        <taxon>Euthyneura</taxon>
        <taxon>Panpulmonata</taxon>
        <taxon>Eupulmonata</taxon>
        <taxon>Stylommatophora</taxon>
        <taxon>Helicina</taxon>
        <taxon>Helicoidea</taxon>
        <taxon>Geomitridae</taxon>
        <taxon>Candidula</taxon>
    </lineage>
</organism>
<feature type="non-terminal residue" evidence="2">
    <location>
        <position position="71"/>
    </location>
</feature>
<reference evidence="2" key="1">
    <citation type="submission" date="2021-04" db="EMBL/GenBank/DDBJ databases">
        <authorList>
            <consortium name="Molecular Ecology Group"/>
        </authorList>
    </citation>
    <scope>NUCLEOTIDE SEQUENCE</scope>
</reference>
<feature type="non-terminal residue" evidence="2">
    <location>
        <position position="1"/>
    </location>
</feature>
<protein>
    <submittedName>
        <fullName evidence="2">Uncharacterized protein</fullName>
    </submittedName>
</protein>
<name>A0A8S3Z5Q3_9EUPU</name>
<proteinExistence type="predicted"/>
<evidence type="ECO:0000256" key="1">
    <source>
        <dbReference type="SAM" id="MobiDB-lite"/>
    </source>
</evidence>
<dbReference type="Proteomes" id="UP000678393">
    <property type="component" value="Unassembled WGS sequence"/>
</dbReference>
<accession>A0A8S3Z5Q3</accession>
<evidence type="ECO:0000313" key="3">
    <source>
        <dbReference type="Proteomes" id="UP000678393"/>
    </source>
</evidence>
<keyword evidence="3" id="KW-1185">Reference proteome</keyword>
<comment type="caution">
    <text evidence="2">The sequence shown here is derived from an EMBL/GenBank/DDBJ whole genome shotgun (WGS) entry which is preliminary data.</text>
</comment>
<sequence length="71" mass="7965">NIHTQLILCRDFNKHSHRKMQDISGENNIKTGKGGRNIHPAPPPLLPQQARRNLFAVHGQTVGSFQQTSVK</sequence>